<dbReference type="GO" id="GO:0043565">
    <property type="term" value="F:sequence-specific DNA binding"/>
    <property type="evidence" value="ECO:0007669"/>
    <property type="project" value="InterPro"/>
</dbReference>
<keyword evidence="3" id="KW-0804">Transcription</keyword>
<keyword evidence="6" id="KW-1185">Reference proteome</keyword>
<accession>A0A940X5H1</accession>
<dbReference type="Pfam" id="PF12833">
    <property type="entry name" value="HTH_18"/>
    <property type="match status" value="1"/>
</dbReference>
<dbReference type="RefSeq" id="WP_210536556.1">
    <property type="nucleotide sequence ID" value="NZ_JAGKTC010000002.1"/>
</dbReference>
<organism evidence="5 6">
    <name type="scientific">Pseudoxanthomonas helianthi</name>
    <dbReference type="NCBI Taxonomy" id="1453541"/>
    <lineage>
        <taxon>Bacteria</taxon>
        <taxon>Pseudomonadati</taxon>
        <taxon>Pseudomonadota</taxon>
        <taxon>Gammaproteobacteria</taxon>
        <taxon>Lysobacterales</taxon>
        <taxon>Lysobacteraceae</taxon>
        <taxon>Pseudoxanthomonas</taxon>
    </lineage>
</organism>
<reference evidence="5" key="1">
    <citation type="journal article" date="2016" name="Int. J. Syst. Evol. Microbiol.">
        <title>Pseudoxanthomonas helianthi sp. nov., isolated from roots of Jerusalem artichoke (Helianthus tuberosus).</title>
        <authorList>
            <person name="Kittiwongwattana C."/>
            <person name="Thawai C."/>
        </authorList>
    </citation>
    <scope>NUCLEOTIDE SEQUENCE</scope>
    <source>
        <strain evidence="5">110414</strain>
    </source>
</reference>
<dbReference type="InterPro" id="IPR009057">
    <property type="entry name" value="Homeodomain-like_sf"/>
</dbReference>
<evidence type="ECO:0000259" key="4">
    <source>
        <dbReference type="PROSITE" id="PS01124"/>
    </source>
</evidence>
<dbReference type="InterPro" id="IPR050204">
    <property type="entry name" value="AraC_XylS_family_regulators"/>
</dbReference>
<name>A0A940X5H1_9GAMM</name>
<evidence type="ECO:0000313" key="5">
    <source>
        <dbReference type="EMBL" id="MBP3984688.1"/>
    </source>
</evidence>
<feature type="domain" description="HTH araC/xylS-type" evidence="4">
    <location>
        <begin position="174"/>
        <end position="272"/>
    </location>
</feature>
<dbReference type="SUPFAM" id="SSF46689">
    <property type="entry name" value="Homeodomain-like"/>
    <property type="match status" value="2"/>
</dbReference>
<keyword evidence="2" id="KW-0238">DNA-binding</keyword>
<dbReference type="Gene3D" id="1.10.10.60">
    <property type="entry name" value="Homeodomain-like"/>
    <property type="match status" value="2"/>
</dbReference>
<gene>
    <name evidence="5" type="ORF">J5837_09680</name>
</gene>
<evidence type="ECO:0000313" key="6">
    <source>
        <dbReference type="Proteomes" id="UP000673447"/>
    </source>
</evidence>
<reference evidence="5" key="2">
    <citation type="submission" date="2021-03" db="EMBL/GenBank/DDBJ databases">
        <authorList>
            <person name="Cao W."/>
        </authorList>
    </citation>
    <scope>NUCLEOTIDE SEQUENCE</scope>
    <source>
        <strain evidence="5">110414</strain>
    </source>
</reference>
<evidence type="ECO:0000256" key="3">
    <source>
        <dbReference type="ARBA" id="ARBA00023163"/>
    </source>
</evidence>
<dbReference type="PANTHER" id="PTHR46796">
    <property type="entry name" value="HTH-TYPE TRANSCRIPTIONAL ACTIVATOR RHAS-RELATED"/>
    <property type="match status" value="1"/>
</dbReference>
<dbReference type="SMART" id="SM00342">
    <property type="entry name" value="HTH_ARAC"/>
    <property type="match status" value="1"/>
</dbReference>
<dbReference type="EMBL" id="JAGKTC010000002">
    <property type="protein sequence ID" value="MBP3984688.1"/>
    <property type="molecule type" value="Genomic_DNA"/>
</dbReference>
<protein>
    <submittedName>
        <fullName evidence="5">Helix-turn-helix transcriptional regulator</fullName>
    </submittedName>
</protein>
<dbReference type="AlphaFoldDB" id="A0A940X5H1"/>
<dbReference type="Proteomes" id="UP000673447">
    <property type="component" value="Unassembled WGS sequence"/>
</dbReference>
<comment type="caution">
    <text evidence="5">The sequence shown here is derived from an EMBL/GenBank/DDBJ whole genome shotgun (WGS) entry which is preliminary data.</text>
</comment>
<keyword evidence="1" id="KW-0805">Transcription regulation</keyword>
<dbReference type="PROSITE" id="PS01124">
    <property type="entry name" value="HTH_ARAC_FAMILY_2"/>
    <property type="match status" value="1"/>
</dbReference>
<sequence length="281" mass="31983">MSDQLVLGNDPGIELHSVLARGRGARVEIPAGWISVCWAVRGRLRLEANGREWELTSGQVQVWRDAPLQCRSGAHHGWIVVTGPRRAWNWLSPQRDPIPCPELLLWQGRICRDVAHVLCCMAKEGAPRTPEHDRTLAIALSDSLHDSQKELHGRLARCGGRGLARRQQMLMRLLRVRHAIRHSEDQRPNLAGLARMANYSTFHLIRVHRMVFDETPFEYAARLRMERAWRMVNDTDMPVCEITEMLGFESQSAFCRVFKSAFGTTASEVRRGIEGLRIRAA</sequence>
<proteinExistence type="predicted"/>
<evidence type="ECO:0000256" key="2">
    <source>
        <dbReference type="ARBA" id="ARBA00023125"/>
    </source>
</evidence>
<dbReference type="InterPro" id="IPR018060">
    <property type="entry name" value="HTH_AraC"/>
</dbReference>
<dbReference type="GO" id="GO:0003700">
    <property type="term" value="F:DNA-binding transcription factor activity"/>
    <property type="evidence" value="ECO:0007669"/>
    <property type="project" value="InterPro"/>
</dbReference>
<dbReference type="PANTHER" id="PTHR46796:SF7">
    <property type="entry name" value="ARAC FAMILY TRANSCRIPTIONAL REGULATOR"/>
    <property type="match status" value="1"/>
</dbReference>
<evidence type="ECO:0000256" key="1">
    <source>
        <dbReference type="ARBA" id="ARBA00023015"/>
    </source>
</evidence>